<dbReference type="InterPro" id="IPR008538">
    <property type="entry name" value="Uma2"/>
</dbReference>
<dbReference type="Proteomes" id="UP000595823">
    <property type="component" value="Chromosome"/>
</dbReference>
<dbReference type="InterPro" id="IPR011335">
    <property type="entry name" value="Restrct_endonuc-II-like"/>
</dbReference>
<keyword evidence="3" id="KW-0540">Nuclease</keyword>
<dbReference type="Pfam" id="PF05685">
    <property type="entry name" value="Uma2"/>
    <property type="match status" value="1"/>
</dbReference>
<dbReference type="EMBL" id="CP054705">
    <property type="protein sequence ID" value="QQK74644.1"/>
    <property type="molecule type" value="Genomic_DNA"/>
</dbReference>
<keyword evidence="3" id="KW-0378">Hydrolase</keyword>
<organism evidence="3 4">
    <name type="scientific">Salicibibacter cibarius</name>
    <dbReference type="NCBI Taxonomy" id="2743000"/>
    <lineage>
        <taxon>Bacteria</taxon>
        <taxon>Bacillati</taxon>
        <taxon>Bacillota</taxon>
        <taxon>Bacilli</taxon>
        <taxon>Bacillales</taxon>
        <taxon>Bacillaceae</taxon>
        <taxon>Salicibibacter</taxon>
    </lineage>
</organism>
<name>A0A7T7CAE9_9BACI</name>
<evidence type="ECO:0000259" key="2">
    <source>
        <dbReference type="Pfam" id="PF05685"/>
    </source>
</evidence>
<feature type="region of interest" description="Disordered" evidence="1">
    <location>
        <begin position="1"/>
        <end position="23"/>
    </location>
</feature>
<dbReference type="PANTHER" id="PTHR34107:SF4">
    <property type="entry name" value="SLL1222 PROTEIN"/>
    <property type="match status" value="1"/>
</dbReference>
<dbReference type="RefSeq" id="WP_200126869.1">
    <property type="nucleotide sequence ID" value="NZ_CP054705.1"/>
</dbReference>
<feature type="domain" description="Putative restriction endonuclease" evidence="2">
    <location>
        <begin position="19"/>
        <end position="177"/>
    </location>
</feature>
<dbReference type="InterPro" id="IPR012296">
    <property type="entry name" value="Nuclease_put_TT1808"/>
</dbReference>
<keyword evidence="3" id="KW-0255">Endonuclease</keyword>
<keyword evidence="4" id="KW-1185">Reference proteome</keyword>
<feature type="compositionally biased region" description="Basic and acidic residues" evidence="1">
    <location>
        <begin position="1"/>
        <end position="10"/>
    </location>
</feature>
<dbReference type="CDD" id="cd06260">
    <property type="entry name" value="DUF820-like"/>
    <property type="match status" value="1"/>
</dbReference>
<evidence type="ECO:0000313" key="3">
    <source>
        <dbReference type="EMBL" id="QQK74644.1"/>
    </source>
</evidence>
<gene>
    <name evidence="3" type="ORF">HUG15_02865</name>
</gene>
<dbReference type="SUPFAM" id="SSF52980">
    <property type="entry name" value="Restriction endonuclease-like"/>
    <property type="match status" value="1"/>
</dbReference>
<evidence type="ECO:0000256" key="1">
    <source>
        <dbReference type="SAM" id="MobiDB-lite"/>
    </source>
</evidence>
<accession>A0A7T7CAE9</accession>
<proteinExistence type="predicted"/>
<dbReference type="Gene3D" id="3.90.1570.10">
    <property type="entry name" value="tt1808, chain A"/>
    <property type="match status" value="1"/>
</dbReference>
<reference evidence="3 4" key="1">
    <citation type="submission" date="2020-06" db="EMBL/GenBank/DDBJ databases">
        <title>Genomic analysis of Salicibibacter sp. NKC5-3.</title>
        <authorList>
            <person name="Oh Y.J."/>
        </authorList>
    </citation>
    <scope>NUCLEOTIDE SEQUENCE [LARGE SCALE GENOMIC DNA]</scope>
    <source>
        <strain evidence="3 4">NKC5-3</strain>
    </source>
</reference>
<dbReference type="KEGG" id="scia:HUG15_02865"/>
<sequence length="196" mass="22406">MKRSQDKKSTIQEQPATYDDYAQLPDDGRRYELAAGALELMSPAPTPKHQVICSRLLSTLMGSCENEYISVVSPIDLILANTEVRQPDLIMIHRNNKEIITQRGIEGTPDLVAEILSPHSIKRDKQDKLYTYENYQIPEYWIVDPANETLEQYVLTEQHYKLENIFEKKDNVHSERIPCVSFAMEQILDAAGDLPG</sequence>
<evidence type="ECO:0000313" key="4">
    <source>
        <dbReference type="Proteomes" id="UP000595823"/>
    </source>
</evidence>
<protein>
    <submittedName>
        <fullName evidence="3">Uma2 family endonuclease</fullName>
    </submittedName>
</protein>
<dbReference type="GO" id="GO:0004519">
    <property type="term" value="F:endonuclease activity"/>
    <property type="evidence" value="ECO:0007669"/>
    <property type="project" value="UniProtKB-KW"/>
</dbReference>
<dbReference type="PANTHER" id="PTHR34107">
    <property type="entry name" value="SLL0198 PROTEIN-RELATED"/>
    <property type="match status" value="1"/>
</dbReference>
<dbReference type="AlphaFoldDB" id="A0A7T7CAE9"/>